<gene>
    <name evidence="1" type="ORF">BDM02DRAFT_3183749</name>
</gene>
<protein>
    <submittedName>
        <fullName evidence="1">Uncharacterized protein</fullName>
    </submittedName>
</protein>
<evidence type="ECO:0000313" key="2">
    <source>
        <dbReference type="Proteomes" id="UP000886501"/>
    </source>
</evidence>
<reference evidence="1" key="2">
    <citation type="journal article" date="2020" name="Nat. Commun.">
        <title>Large-scale genome sequencing of mycorrhizal fungi provides insights into the early evolution of symbiotic traits.</title>
        <authorList>
            <person name="Miyauchi S."/>
            <person name="Kiss E."/>
            <person name="Kuo A."/>
            <person name="Drula E."/>
            <person name="Kohler A."/>
            <person name="Sanchez-Garcia M."/>
            <person name="Morin E."/>
            <person name="Andreopoulos B."/>
            <person name="Barry K.W."/>
            <person name="Bonito G."/>
            <person name="Buee M."/>
            <person name="Carver A."/>
            <person name="Chen C."/>
            <person name="Cichocki N."/>
            <person name="Clum A."/>
            <person name="Culley D."/>
            <person name="Crous P.W."/>
            <person name="Fauchery L."/>
            <person name="Girlanda M."/>
            <person name="Hayes R.D."/>
            <person name="Keri Z."/>
            <person name="LaButti K."/>
            <person name="Lipzen A."/>
            <person name="Lombard V."/>
            <person name="Magnuson J."/>
            <person name="Maillard F."/>
            <person name="Murat C."/>
            <person name="Nolan M."/>
            <person name="Ohm R.A."/>
            <person name="Pangilinan J."/>
            <person name="Pereira M.F."/>
            <person name="Perotto S."/>
            <person name="Peter M."/>
            <person name="Pfister S."/>
            <person name="Riley R."/>
            <person name="Sitrit Y."/>
            <person name="Stielow J.B."/>
            <person name="Szollosi G."/>
            <person name="Zifcakova L."/>
            <person name="Stursova M."/>
            <person name="Spatafora J.W."/>
            <person name="Tedersoo L."/>
            <person name="Vaario L.M."/>
            <person name="Yamada A."/>
            <person name="Yan M."/>
            <person name="Wang P."/>
            <person name="Xu J."/>
            <person name="Bruns T."/>
            <person name="Baldrian P."/>
            <person name="Vilgalys R."/>
            <person name="Dunand C."/>
            <person name="Henrissat B."/>
            <person name="Grigoriev I.V."/>
            <person name="Hibbett D."/>
            <person name="Nagy L.G."/>
            <person name="Martin F.M."/>
        </authorList>
    </citation>
    <scope>NUCLEOTIDE SEQUENCE</scope>
    <source>
        <strain evidence="1">P2</strain>
    </source>
</reference>
<dbReference type="Proteomes" id="UP000886501">
    <property type="component" value="Unassembled WGS sequence"/>
</dbReference>
<keyword evidence="2" id="KW-1185">Reference proteome</keyword>
<accession>A0ACB6ZSS7</accession>
<sequence>MYSDSSISTIRIRSGGDDGNYLRASVLRVSPDLNPDNVGHTSASAMQAFYTAIYEVGCLFGAFFALLYGNKVGRRRNMYIGACFVMVGAIIQITSIPGLTSGMFETKEQGLHICIEASMIAIGTVTAYWTDFGPSSIDSSLPWRLPVGLQIIFAALVVPGVYFLPESPRFLPSTGQGDEGQFIVAALMNQSVDSEFTQQEKWVIIEALKGDNPRIRDVLTGGPPQHLRSDQAIGVT</sequence>
<evidence type="ECO:0000313" key="1">
    <source>
        <dbReference type="EMBL" id="KAF9652358.1"/>
    </source>
</evidence>
<name>A0ACB6ZSS7_THEGA</name>
<dbReference type="EMBL" id="MU117969">
    <property type="protein sequence ID" value="KAF9652358.1"/>
    <property type="molecule type" value="Genomic_DNA"/>
</dbReference>
<organism evidence="1 2">
    <name type="scientific">Thelephora ganbajun</name>
    <name type="common">Ganba fungus</name>
    <dbReference type="NCBI Taxonomy" id="370292"/>
    <lineage>
        <taxon>Eukaryota</taxon>
        <taxon>Fungi</taxon>
        <taxon>Dikarya</taxon>
        <taxon>Basidiomycota</taxon>
        <taxon>Agaricomycotina</taxon>
        <taxon>Agaricomycetes</taxon>
        <taxon>Thelephorales</taxon>
        <taxon>Thelephoraceae</taxon>
        <taxon>Thelephora</taxon>
    </lineage>
</organism>
<proteinExistence type="predicted"/>
<comment type="caution">
    <text evidence="1">The sequence shown here is derived from an EMBL/GenBank/DDBJ whole genome shotgun (WGS) entry which is preliminary data.</text>
</comment>
<reference evidence="1" key="1">
    <citation type="submission" date="2019-10" db="EMBL/GenBank/DDBJ databases">
        <authorList>
            <consortium name="DOE Joint Genome Institute"/>
            <person name="Kuo A."/>
            <person name="Miyauchi S."/>
            <person name="Kiss E."/>
            <person name="Drula E."/>
            <person name="Kohler A."/>
            <person name="Sanchez-Garcia M."/>
            <person name="Andreopoulos B."/>
            <person name="Barry K.W."/>
            <person name="Bonito G."/>
            <person name="Buee M."/>
            <person name="Carver A."/>
            <person name="Chen C."/>
            <person name="Cichocki N."/>
            <person name="Clum A."/>
            <person name="Culley D."/>
            <person name="Crous P.W."/>
            <person name="Fauchery L."/>
            <person name="Girlanda M."/>
            <person name="Hayes R."/>
            <person name="Keri Z."/>
            <person name="Labutti K."/>
            <person name="Lipzen A."/>
            <person name="Lombard V."/>
            <person name="Magnuson J."/>
            <person name="Maillard F."/>
            <person name="Morin E."/>
            <person name="Murat C."/>
            <person name="Nolan M."/>
            <person name="Ohm R."/>
            <person name="Pangilinan J."/>
            <person name="Pereira M."/>
            <person name="Perotto S."/>
            <person name="Peter M."/>
            <person name="Riley R."/>
            <person name="Sitrit Y."/>
            <person name="Stielow B."/>
            <person name="Szollosi G."/>
            <person name="Zifcakova L."/>
            <person name="Stursova M."/>
            <person name="Spatafora J.W."/>
            <person name="Tedersoo L."/>
            <person name="Vaario L.-M."/>
            <person name="Yamada A."/>
            <person name="Yan M."/>
            <person name="Wang P."/>
            <person name="Xu J."/>
            <person name="Bruns T."/>
            <person name="Baldrian P."/>
            <person name="Vilgalys R."/>
            <person name="Henrissat B."/>
            <person name="Grigoriev I.V."/>
            <person name="Hibbett D."/>
            <person name="Nagy L.G."/>
            <person name="Martin F.M."/>
        </authorList>
    </citation>
    <scope>NUCLEOTIDE SEQUENCE</scope>
    <source>
        <strain evidence="1">P2</strain>
    </source>
</reference>